<feature type="non-terminal residue" evidence="11">
    <location>
        <position position="1"/>
    </location>
</feature>
<keyword evidence="4" id="KW-0255">Endonuclease</keyword>
<dbReference type="VEuPathDB" id="FungiDB:VP01_7981g1"/>
<dbReference type="InterPro" id="IPR036397">
    <property type="entry name" value="RNaseH_sf"/>
</dbReference>
<evidence type="ECO:0000256" key="9">
    <source>
        <dbReference type="ARBA" id="ARBA00022932"/>
    </source>
</evidence>
<evidence type="ECO:0000256" key="10">
    <source>
        <dbReference type="ARBA" id="ARBA00023172"/>
    </source>
</evidence>
<keyword evidence="9" id="KW-0239">DNA-directed DNA polymerase</keyword>
<dbReference type="InterPro" id="IPR039537">
    <property type="entry name" value="Retrotran_Ty1/copia-like"/>
</dbReference>
<dbReference type="GO" id="GO:0015074">
    <property type="term" value="P:DNA integration"/>
    <property type="evidence" value="ECO:0007669"/>
    <property type="project" value="UniProtKB-KW"/>
</dbReference>
<keyword evidence="10" id="KW-0233">DNA recombination</keyword>
<dbReference type="PANTHER" id="PTHR42648">
    <property type="entry name" value="TRANSPOSASE, PUTATIVE-RELATED"/>
    <property type="match status" value="1"/>
</dbReference>
<dbReference type="GO" id="GO:0004519">
    <property type="term" value="F:endonuclease activity"/>
    <property type="evidence" value="ECO:0007669"/>
    <property type="project" value="UniProtKB-KW"/>
</dbReference>
<evidence type="ECO:0008006" key="13">
    <source>
        <dbReference type="Google" id="ProtNLM"/>
    </source>
</evidence>
<dbReference type="PANTHER" id="PTHR42648:SF11">
    <property type="entry name" value="TRANSPOSON TY4-P GAG-POL POLYPROTEIN"/>
    <property type="match status" value="1"/>
</dbReference>
<dbReference type="AlphaFoldDB" id="A0A0L6UAM8"/>
<evidence type="ECO:0000313" key="11">
    <source>
        <dbReference type="EMBL" id="KNZ45623.1"/>
    </source>
</evidence>
<evidence type="ECO:0000256" key="5">
    <source>
        <dbReference type="ARBA" id="ARBA00022801"/>
    </source>
</evidence>
<gene>
    <name evidence="11" type="ORF">VP01_7981g1</name>
</gene>
<dbReference type="GO" id="GO:0003676">
    <property type="term" value="F:nucleic acid binding"/>
    <property type="evidence" value="ECO:0007669"/>
    <property type="project" value="InterPro"/>
</dbReference>
<keyword evidence="1" id="KW-0548">Nucleotidyltransferase</keyword>
<evidence type="ECO:0000256" key="8">
    <source>
        <dbReference type="ARBA" id="ARBA00022918"/>
    </source>
</evidence>
<evidence type="ECO:0000256" key="3">
    <source>
        <dbReference type="ARBA" id="ARBA00022723"/>
    </source>
</evidence>
<evidence type="ECO:0000256" key="7">
    <source>
        <dbReference type="ARBA" id="ARBA00022908"/>
    </source>
</evidence>
<keyword evidence="5" id="KW-0378">Hydrolase</keyword>
<dbReference type="EMBL" id="LAVV01013473">
    <property type="protein sequence ID" value="KNZ45623.1"/>
    <property type="molecule type" value="Genomic_DNA"/>
</dbReference>
<evidence type="ECO:0000256" key="4">
    <source>
        <dbReference type="ARBA" id="ARBA00022759"/>
    </source>
</evidence>
<evidence type="ECO:0000256" key="2">
    <source>
        <dbReference type="ARBA" id="ARBA00022722"/>
    </source>
</evidence>
<dbReference type="GO" id="GO:0046872">
    <property type="term" value="F:metal ion binding"/>
    <property type="evidence" value="ECO:0007669"/>
    <property type="project" value="UniProtKB-KW"/>
</dbReference>
<accession>A0A0L6UAM8</accession>
<comment type="caution">
    <text evidence="11">The sequence shown here is derived from an EMBL/GenBank/DDBJ whole genome shotgun (WGS) entry which is preliminary data.</text>
</comment>
<name>A0A0L6UAM8_9BASI</name>
<keyword evidence="7" id="KW-0229">DNA integration</keyword>
<dbReference type="GO" id="GO:0003887">
    <property type="term" value="F:DNA-directed DNA polymerase activity"/>
    <property type="evidence" value="ECO:0007669"/>
    <property type="project" value="UniProtKB-KW"/>
</dbReference>
<keyword evidence="6" id="KW-0460">Magnesium</keyword>
<dbReference type="Proteomes" id="UP000037035">
    <property type="component" value="Unassembled WGS sequence"/>
</dbReference>
<keyword evidence="3" id="KW-0479">Metal-binding</keyword>
<keyword evidence="2" id="KW-0540">Nuclease</keyword>
<keyword evidence="9" id="KW-0808">Transferase</keyword>
<keyword evidence="8" id="KW-0695">RNA-directed DNA polymerase</keyword>
<keyword evidence="12" id="KW-1185">Reference proteome</keyword>
<dbReference type="Gene3D" id="3.30.420.10">
    <property type="entry name" value="Ribonuclease H-like superfamily/Ribonuclease H"/>
    <property type="match status" value="1"/>
</dbReference>
<dbReference type="GO" id="GO:0016787">
    <property type="term" value="F:hydrolase activity"/>
    <property type="evidence" value="ECO:0007669"/>
    <property type="project" value="UniProtKB-KW"/>
</dbReference>
<organism evidence="11 12">
    <name type="scientific">Puccinia sorghi</name>
    <dbReference type="NCBI Taxonomy" id="27349"/>
    <lineage>
        <taxon>Eukaryota</taxon>
        <taxon>Fungi</taxon>
        <taxon>Dikarya</taxon>
        <taxon>Basidiomycota</taxon>
        <taxon>Pucciniomycotina</taxon>
        <taxon>Pucciniomycetes</taxon>
        <taxon>Pucciniales</taxon>
        <taxon>Pucciniaceae</taxon>
        <taxon>Puccinia</taxon>
    </lineage>
</organism>
<dbReference type="OrthoDB" id="10059697at2759"/>
<sequence length="239" mass="26761">RNTFPGIKCAHNPDVVGKVGTQVVANISQEKETLMELNEKLGHPSIQKIESLLKDSISKTEKANFECKSCLLSKITKQPFKECSKTVSKPFKRIHLDLIGPIDLESSLKHQFILTFLDNYSGYLAGFPLTLKDETMDVFTIQQKSAQMGVENLSALGPLSTRLEFKNNSGMQFSNHVAWDSIKFHGKDVLNLRGSSSTSNHFLARGQAHWSQCCLKIIQDCCAVRQNSRIQTCQVLEET</sequence>
<protein>
    <recommendedName>
        <fullName evidence="13">GAG-pre-integrase domain-containing protein</fullName>
    </recommendedName>
</protein>
<evidence type="ECO:0000256" key="6">
    <source>
        <dbReference type="ARBA" id="ARBA00022842"/>
    </source>
</evidence>
<reference evidence="11 12" key="1">
    <citation type="submission" date="2015-08" db="EMBL/GenBank/DDBJ databases">
        <title>Next Generation Sequencing and Analysis of the Genome of Puccinia sorghi L Schw, the Causal Agent of Maize Common Rust.</title>
        <authorList>
            <person name="Rochi L."/>
            <person name="Burguener G."/>
            <person name="Darino M."/>
            <person name="Turjanski A."/>
            <person name="Kreff E."/>
            <person name="Dieguez M.J."/>
            <person name="Sacco F."/>
        </authorList>
    </citation>
    <scope>NUCLEOTIDE SEQUENCE [LARGE SCALE GENOMIC DNA]</scope>
    <source>
        <strain evidence="11 12">RO10H11247</strain>
    </source>
</reference>
<dbReference type="GO" id="GO:0006310">
    <property type="term" value="P:DNA recombination"/>
    <property type="evidence" value="ECO:0007669"/>
    <property type="project" value="UniProtKB-KW"/>
</dbReference>
<evidence type="ECO:0000256" key="1">
    <source>
        <dbReference type="ARBA" id="ARBA00022695"/>
    </source>
</evidence>
<evidence type="ECO:0000313" key="12">
    <source>
        <dbReference type="Proteomes" id="UP000037035"/>
    </source>
</evidence>
<dbReference type="GO" id="GO:0003964">
    <property type="term" value="F:RNA-directed DNA polymerase activity"/>
    <property type="evidence" value="ECO:0007669"/>
    <property type="project" value="UniProtKB-KW"/>
</dbReference>
<proteinExistence type="predicted"/>